<gene>
    <name evidence="4" type="ORF">ACFQNG_02465</name>
</gene>
<dbReference type="Proteomes" id="UP001596500">
    <property type="component" value="Unassembled WGS sequence"/>
</dbReference>
<dbReference type="RefSeq" id="WP_379863238.1">
    <property type="nucleotide sequence ID" value="NZ_JBHTBW010000006.1"/>
</dbReference>
<evidence type="ECO:0000256" key="1">
    <source>
        <dbReference type="ARBA" id="ARBA00006068"/>
    </source>
</evidence>
<keyword evidence="2" id="KW-1133">Transmembrane helix</keyword>
<comment type="similarity">
    <text evidence="1">Belongs to the LytR/CpsA/Psr (LCP) family.</text>
</comment>
<dbReference type="NCBIfam" id="TIGR00350">
    <property type="entry name" value="lytR_cpsA_psr"/>
    <property type="match status" value="1"/>
</dbReference>
<feature type="transmembrane region" description="Helical" evidence="2">
    <location>
        <begin position="6"/>
        <end position="25"/>
    </location>
</feature>
<evidence type="ECO:0000259" key="3">
    <source>
        <dbReference type="Pfam" id="PF03816"/>
    </source>
</evidence>
<proteinExistence type="inferred from homology"/>
<keyword evidence="5" id="KW-1185">Reference proteome</keyword>
<name>A0ABW2RGB4_9BACL</name>
<feature type="domain" description="Cell envelope-related transcriptional attenuator" evidence="3">
    <location>
        <begin position="73"/>
        <end position="214"/>
    </location>
</feature>
<evidence type="ECO:0000256" key="2">
    <source>
        <dbReference type="SAM" id="Phobius"/>
    </source>
</evidence>
<dbReference type="PANTHER" id="PTHR33392:SF6">
    <property type="entry name" value="POLYISOPRENYL-TEICHOIC ACID--PEPTIDOGLYCAN TEICHOIC ACID TRANSFERASE TAGU"/>
    <property type="match status" value="1"/>
</dbReference>
<dbReference type="Pfam" id="PF03816">
    <property type="entry name" value="LytR_cpsA_psr"/>
    <property type="match status" value="1"/>
</dbReference>
<dbReference type="InterPro" id="IPR050922">
    <property type="entry name" value="LytR/CpsA/Psr_CW_biosynth"/>
</dbReference>
<accession>A0ABW2RGB4</accession>
<evidence type="ECO:0000313" key="5">
    <source>
        <dbReference type="Proteomes" id="UP001596500"/>
    </source>
</evidence>
<reference evidence="5" key="1">
    <citation type="journal article" date="2019" name="Int. J. Syst. Evol. Microbiol.">
        <title>The Global Catalogue of Microorganisms (GCM) 10K type strain sequencing project: providing services to taxonomists for standard genome sequencing and annotation.</title>
        <authorList>
            <consortium name="The Broad Institute Genomics Platform"/>
            <consortium name="The Broad Institute Genome Sequencing Center for Infectious Disease"/>
            <person name="Wu L."/>
            <person name="Ma J."/>
        </authorList>
    </citation>
    <scope>NUCLEOTIDE SEQUENCE [LARGE SCALE GENOMIC DNA]</scope>
    <source>
        <strain evidence="5">CGMCC 1.12942</strain>
    </source>
</reference>
<dbReference type="InterPro" id="IPR004474">
    <property type="entry name" value="LytR_CpsA_psr"/>
</dbReference>
<keyword evidence="2" id="KW-0472">Membrane</keyword>
<protein>
    <submittedName>
        <fullName evidence="4">LCP family protein</fullName>
    </submittedName>
</protein>
<dbReference type="PANTHER" id="PTHR33392">
    <property type="entry name" value="POLYISOPRENYL-TEICHOIC ACID--PEPTIDOGLYCAN TEICHOIC ACID TRANSFERASE TAGU"/>
    <property type="match status" value="1"/>
</dbReference>
<sequence length="302" mass="34347">MKRWLLRLLSTFILAMMLAIGYYGYHIWSAAKRLYEPPKLSKSALRSEPVDIAKDPVALLFLGVDERQGDRGRSDSIIVATTNPGRKSVVLTNIPRDTLVKIPGRLGRDKINHSYAYGGIELTRKTVEHFLQIPIDGYVKVNMQGLKEIVNELGGIEVDVPFTFHYNGYLFKKGKMHVNGDQALAFARMRKNDPSGDFGRMKRQQELIRGIIHKGTTLHSLTNLANILEQLGGNIKTDISPVQLFQLQRLYANLPDEQIRSVSIKGKNTLIDGVYYYKVDENEKMRVHQQLARQLDWSPGER</sequence>
<organism evidence="4 5">
    <name type="scientific">Laceyella putida</name>
    <dbReference type="NCBI Taxonomy" id="110101"/>
    <lineage>
        <taxon>Bacteria</taxon>
        <taxon>Bacillati</taxon>
        <taxon>Bacillota</taxon>
        <taxon>Bacilli</taxon>
        <taxon>Bacillales</taxon>
        <taxon>Thermoactinomycetaceae</taxon>
        <taxon>Laceyella</taxon>
    </lineage>
</organism>
<dbReference type="EMBL" id="JBHTBW010000006">
    <property type="protein sequence ID" value="MFC7440028.1"/>
    <property type="molecule type" value="Genomic_DNA"/>
</dbReference>
<keyword evidence="2" id="KW-0812">Transmembrane</keyword>
<evidence type="ECO:0000313" key="4">
    <source>
        <dbReference type="EMBL" id="MFC7440028.1"/>
    </source>
</evidence>
<dbReference type="Gene3D" id="3.40.630.190">
    <property type="entry name" value="LCP protein"/>
    <property type="match status" value="1"/>
</dbReference>
<comment type="caution">
    <text evidence="4">The sequence shown here is derived from an EMBL/GenBank/DDBJ whole genome shotgun (WGS) entry which is preliminary data.</text>
</comment>